<dbReference type="Pfam" id="PF00013">
    <property type="entry name" value="KH_1"/>
    <property type="match status" value="4"/>
</dbReference>
<evidence type="ECO:0000256" key="3">
    <source>
        <dbReference type="ARBA" id="ARBA00023242"/>
    </source>
</evidence>
<dbReference type="GO" id="GO:0003723">
    <property type="term" value="F:RNA binding"/>
    <property type="evidence" value="ECO:0007669"/>
    <property type="project" value="UniProtKB-UniRule"/>
</dbReference>
<reference evidence="7" key="2">
    <citation type="submission" date="2025-08" db="UniProtKB">
        <authorList>
            <consortium name="Ensembl"/>
        </authorList>
    </citation>
    <scope>IDENTIFICATION</scope>
</reference>
<dbReference type="SMART" id="SM00322">
    <property type="entry name" value="KH"/>
    <property type="match status" value="4"/>
</dbReference>
<evidence type="ECO:0000256" key="5">
    <source>
        <dbReference type="SAM" id="MobiDB-lite"/>
    </source>
</evidence>
<keyword evidence="2" id="KW-0677">Repeat</keyword>
<dbReference type="CDD" id="cd22396">
    <property type="entry name" value="KH-I_FUBP_rpt1"/>
    <property type="match status" value="1"/>
</dbReference>
<proteinExistence type="predicted"/>
<dbReference type="InterPro" id="IPR015096">
    <property type="entry name" value="FUBP_C"/>
</dbReference>
<dbReference type="Gene3D" id="3.30.1370.10">
    <property type="entry name" value="K Homology domain, type 1"/>
    <property type="match status" value="4"/>
</dbReference>
<dbReference type="GO" id="GO:0006355">
    <property type="term" value="P:regulation of DNA-templated transcription"/>
    <property type="evidence" value="ECO:0007669"/>
    <property type="project" value="InterPro"/>
</dbReference>
<feature type="domain" description="K Homology" evidence="6">
    <location>
        <begin position="162"/>
        <end position="234"/>
    </location>
</feature>
<dbReference type="CDD" id="cd22488">
    <property type="entry name" value="KH-I_FUBP2_rpt4"/>
    <property type="match status" value="1"/>
</dbReference>
<dbReference type="GO" id="GO:0005634">
    <property type="term" value="C:nucleus"/>
    <property type="evidence" value="ECO:0007669"/>
    <property type="project" value="UniProtKB-SubCell"/>
</dbReference>
<dbReference type="InterPro" id="IPR036612">
    <property type="entry name" value="KH_dom_type_1_sf"/>
</dbReference>
<evidence type="ECO:0000256" key="4">
    <source>
        <dbReference type="PROSITE-ProRule" id="PRU00117"/>
    </source>
</evidence>
<dbReference type="FunFam" id="3.30.1370.10:FF:000007">
    <property type="entry name" value="far upstream element-binding protein 1 isoform X1"/>
    <property type="match status" value="1"/>
</dbReference>
<keyword evidence="4" id="KW-0694">RNA-binding</keyword>
<dbReference type="AlphaFoldDB" id="A0A674P4Q9"/>
<dbReference type="InterPro" id="IPR047369">
    <property type="entry name" value="KH-I_FUBP2_rpt2"/>
</dbReference>
<dbReference type="PROSITE" id="PS50084">
    <property type="entry name" value="KH_TYPE_1"/>
    <property type="match status" value="4"/>
</dbReference>
<keyword evidence="8" id="KW-1185">Reference proteome</keyword>
<dbReference type="CDD" id="cd22482">
    <property type="entry name" value="KH-I_FUBP2_rpt2"/>
    <property type="match status" value="1"/>
</dbReference>
<protein>
    <submittedName>
        <fullName evidence="7">KH-type splicing regulatory protein</fullName>
    </submittedName>
</protein>
<evidence type="ECO:0000313" key="8">
    <source>
        <dbReference type="Proteomes" id="UP000005226"/>
    </source>
</evidence>
<dbReference type="Proteomes" id="UP000005226">
    <property type="component" value="Chromosome 17"/>
</dbReference>
<feature type="compositionally biased region" description="Gly residues" evidence="5">
    <location>
        <begin position="335"/>
        <end position="360"/>
    </location>
</feature>
<dbReference type="PANTHER" id="PTHR10288">
    <property type="entry name" value="KH DOMAIN CONTAINING RNA BINDING PROTEIN"/>
    <property type="match status" value="1"/>
</dbReference>
<keyword evidence="3" id="KW-0539">Nucleus</keyword>
<gene>
    <name evidence="7" type="primary">khsrp</name>
</gene>
<feature type="domain" description="K Homology" evidence="6">
    <location>
        <begin position="256"/>
        <end position="326"/>
    </location>
</feature>
<dbReference type="OMA" id="QPVHQWA"/>
<dbReference type="InParanoid" id="A0A674P4Q9"/>
<name>A0A674P4Q9_TAKRU</name>
<evidence type="ECO:0000256" key="2">
    <source>
        <dbReference type="ARBA" id="ARBA00022737"/>
    </source>
</evidence>
<comment type="subcellular location">
    <subcellularLocation>
        <location evidence="1">Nucleus</location>
    </subcellularLocation>
</comment>
<dbReference type="Pfam" id="PF09005">
    <property type="entry name" value="FUBP_C"/>
    <property type="match status" value="1"/>
</dbReference>
<dbReference type="Ensembl" id="ENSTRUT00000067337.1">
    <property type="protein sequence ID" value="ENSTRUP00000080815.1"/>
    <property type="gene ID" value="ENSTRUG00000026489.1"/>
</dbReference>
<dbReference type="InterPro" id="IPR004088">
    <property type="entry name" value="KH_dom_type_1"/>
</dbReference>
<evidence type="ECO:0000256" key="1">
    <source>
        <dbReference type="ARBA" id="ARBA00004123"/>
    </source>
</evidence>
<evidence type="ECO:0000259" key="6">
    <source>
        <dbReference type="SMART" id="SM00322"/>
    </source>
</evidence>
<sequence>MSDYGALSTNGVGAGMKKDAFADAVQRARQIAAKIGGEGAPPTSNNGGAENYPFIAKKRSLEGGGKSNTQKHFNAACLVGPSALTEECSVPDAMVGLIIGRGGEQINKIQQESGCKVQFAHDTAGLPERRVSLTGPPDAIQRAKALIDDIVSRGHESPNGQPGSMHEMIIPAGKAGLIIGRGGETIKQLQERAGVKMILIQDGSQPPNIDKPLRIIGDPYKVQQAKEMVNEILRERDHAGFGERTEYGSRMGGGGGGNGINIAVPRHSVGVVIGRNGEMIKKIQSDAGVKIQFKPDDGTGPEKMALIMGPPDRCEHAASIITDLLQSVRAREEGGQGPPGAGPGMPSGGQGHGRGQGSWGGEMAFSVPAHKCGLVIGRGGENVKSINQQTGAFVKMTHQPPPNGDPNFKLFTIRGTPQQIDHAKQLIEEKIEVRSSQYSESGMQGYLTALILCCPGSAVSNQCVYPTSGFKLFVPSAQPAGGSAAASVSAVSTAGTAAAGQQDYSAAWAEYYRQQAAYYGQGGQAPGQVPAPQQGQQVDI</sequence>
<dbReference type="InterPro" id="IPR047371">
    <property type="entry name" value="KH-I_FUBP2_rpt4"/>
</dbReference>
<feature type="domain" description="K Homology" evidence="6">
    <location>
        <begin position="359"/>
        <end position="432"/>
    </location>
</feature>
<reference evidence="7 8" key="1">
    <citation type="journal article" date="2011" name="Genome Biol. Evol.">
        <title>Integration of the genetic map and genome assembly of fugu facilitates insights into distinct features of genome evolution in teleosts and mammals.</title>
        <authorList>
            <person name="Kai W."/>
            <person name="Kikuchi K."/>
            <person name="Tohari S."/>
            <person name="Chew A.K."/>
            <person name="Tay A."/>
            <person name="Fujiwara A."/>
            <person name="Hosoya S."/>
            <person name="Suetake H."/>
            <person name="Naruse K."/>
            <person name="Brenner S."/>
            <person name="Suzuki Y."/>
            <person name="Venkatesh B."/>
        </authorList>
    </citation>
    <scope>NUCLEOTIDE SEQUENCE [LARGE SCALE GENOMIC DNA]</scope>
</reference>
<evidence type="ECO:0000313" key="7">
    <source>
        <dbReference type="Ensembl" id="ENSTRUP00000080815.1"/>
    </source>
</evidence>
<dbReference type="GeneTree" id="ENSGT00940000156051"/>
<dbReference type="SUPFAM" id="SSF54791">
    <property type="entry name" value="Eukaryotic type KH-domain (KH-domain type I)"/>
    <property type="match status" value="4"/>
</dbReference>
<feature type="region of interest" description="Disordered" evidence="5">
    <location>
        <begin position="331"/>
        <end position="362"/>
    </location>
</feature>
<feature type="domain" description="K Homology" evidence="6">
    <location>
        <begin position="82"/>
        <end position="152"/>
    </location>
</feature>
<dbReference type="InterPro" id="IPR004087">
    <property type="entry name" value="KH_dom"/>
</dbReference>
<reference evidence="7" key="3">
    <citation type="submission" date="2025-09" db="UniProtKB">
        <authorList>
            <consortium name="Ensembl"/>
        </authorList>
    </citation>
    <scope>IDENTIFICATION</scope>
</reference>
<organism evidence="7 8">
    <name type="scientific">Takifugu rubripes</name>
    <name type="common">Japanese pufferfish</name>
    <name type="synonym">Fugu rubripes</name>
    <dbReference type="NCBI Taxonomy" id="31033"/>
    <lineage>
        <taxon>Eukaryota</taxon>
        <taxon>Metazoa</taxon>
        <taxon>Chordata</taxon>
        <taxon>Craniata</taxon>
        <taxon>Vertebrata</taxon>
        <taxon>Euteleostomi</taxon>
        <taxon>Actinopterygii</taxon>
        <taxon>Neopterygii</taxon>
        <taxon>Teleostei</taxon>
        <taxon>Neoteleostei</taxon>
        <taxon>Acanthomorphata</taxon>
        <taxon>Eupercaria</taxon>
        <taxon>Tetraodontiformes</taxon>
        <taxon>Tetradontoidea</taxon>
        <taxon>Tetraodontidae</taxon>
        <taxon>Takifugu</taxon>
    </lineage>
</organism>
<accession>A0A674P4Q9</accession>